<feature type="compositionally biased region" description="Basic and acidic residues" evidence="9">
    <location>
        <begin position="253"/>
        <end position="267"/>
    </location>
</feature>
<dbReference type="GO" id="GO:0006397">
    <property type="term" value="P:mRNA processing"/>
    <property type="evidence" value="ECO:0007669"/>
    <property type="project" value="InterPro"/>
</dbReference>
<protein>
    <recommendedName>
        <fullName evidence="10">DWNN domain-containing protein</fullName>
    </recommendedName>
</protein>
<evidence type="ECO:0000256" key="6">
    <source>
        <dbReference type="ARBA" id="ARBA00022833"/>
    </source>
</evidence>
<keyword evidence="12" id="KW-1185">Reference proteome</keyword>
<feature type="compositionally biased region" description="Low complexity" evidence="9">
    <location>
        <begin position="215"/>
        <end position="252"/>
    </location>
</feature>
<proteinExistence type="inferred from homology"/>
<dbReference type="GO" id="GO:0016567">
    <property type="term" value="P:protein ubiquitination"/>
    <property type="evidence" value="ECO:0007669"/>
    <property type="project" value="InterPro"/>
</dbReference>
<evidence type="ECO:0000256" key="3">
    <source>
        <dbReference type="ARBA" id="ARBA00022723"/>
    </source>
</evidence>
<feature type="compositionally biased region" description="Basic and acidic residues" evidence="9">
    <location>
        <begin position="154"/>
        <end position="185"/>
    </location>
</feature>
<comment type="similarity">
    <text evidence="2">Belongs to the heat shock protein 70 family.</text>
</comment>
<dbReference type="AlphaFoldDB" id="A0AAV8Z6A6"/>
<evidence type="ECO:0000256" key="7">
    <source>
        <dbReference type="ARBA" id="ARBA00022840"/>
    </source>
</evidence>
<reference evidence="11" key="1">
    <citation type="journal article" date="2023" name="Insect Mol. Biol.">
        <title>Genome sequencing provides insights into the evolution of gene families encoding plant cell wall-degrading enzymes in longhorned beetles.</title>
        <authorList>
            <person name="Shin N.R."/>
            <person name="Okamura Y."/>
            <person name="Kirsch R."/>
            <person name="Pauchet Y."/>
        </authorList>
    </citation>
    <scope>NUCLEOTIDE SEQUENCE</scope>
    <source>
        <strain evidence="11">AMC_N1</strain>
    </source>
</reference>
<feature type="compositionally biased region" description="Basic residues" evidence="9">
    <location>
        <begin position="508"/>
        <end position="524"/>
    </location>
</feature>
<dbReference type="PRINTS" id="PR00301">
    <property type="entry name" value="HEATSHOCK70"/>
</dbReference>
<dbReference type="Proteomes" id="UP001162162">
    <property type="component" value="Unassembled WGS sequence"/>
</dbReference>
<keyword evidence="6" id="KW-0862">Zinc</keyword>
<feature type="domain" description="DWNN" evidence="10">
    <location>
        <begin position="3"/>
        <end position="76"/>
    </location>
</feature>
<dbReference type="GO" id="GO:0008270">
    <property type="term" value="F:zinc ion binding"/>
    <property type="evidence" value="ECO:0007669"/>
    <property type="project" value="UniProtKB-KW"/>
</dbReference>
<dbReference type="GO" id="GO:0005634">
    <property type="term" value="C:nucleus"/>
    <property type="evidence" value="ECO:0007669"/>
    <property type="project" value="UniProtKB-SubCell"/>
</dbReference>
<feature type="region of interest" description="Disordered" evidence="9">
    <location>
        <begin position="126"/>
        <end position="553"/>
    </location>
</feature>
<dbReference type="PROSITE" id="PS00297">
    <property type="entry name" value="HSP70_1"/>
    <property type="match status" value="1"/>
</dbReference>
<evidence type="ECO:0000256" key="9">
    <source>
        <dbReference type="SAM" id="MobiDB-lite"/>
    </source>
</evidence>
<keyword evidence="8" id="KW-0539">Nucleus</keyword>
<feature type="compositionally biased region" description="Low complexity" evidence="9">
    <location>
        <begin position="273"/>
        <end position="284"/>
    </location>
</feature>
<keyword evidence="5" id="KW-0863">Zinc-finger</keyword>
<name>A0AAV8Z6A6_9CUCU</name>
<feature type="compositionally biased region" description="Basic and acidic residues" evidence="9">
    <location>
        <begin position="447"/>
        <end position="461"/>
    </location>
</feature>
<dbReference type="GO" id="GO:0140662">
    <property type="term" value="F:ATP-dependent protein folding chaperone"/>
    <property type="evidence" value="ECO:0007669"/>
    <property type="project" value="InterPro"/>
</dbReference>
<dbReference type="Pfam" id="PF08783">
    <property type="entry name" value="DWNN"/>
    <property type="match status" value="1"/>
</dbReference>
<comment type="caution">
    <text evidence="11">The sequence shown here is derived from an EMBL/GenBank/DDBJ whole genome shotgun (WGS) entry which is preliminary data.</text>
</comment>
<dbReference type="InterPro" id="IPR014891">
    <property type="entry name" value="DWNN_domain"/>
</dbReference>
<dbReference type="SUPFAM" id="SSF53067">
    <property type="entry name" value="Actin-like ATPase domain"/>
    <property type="match status" value="1"/>
</dbReference>
<feature type="compositionally biased region" description="Basic and acidic residues" evidence="9">
    <location>
        <begin position="304"/>
        <end position="382"/>
    </location>
</feature>
<evidence type="ECO:0000256" key="4">
    <source>
        <dbReference type="ARBA" id="ARBA00022741"/>
    </source>
</evidence>
<evidence type="ECO:0000256" key="8">
    <source>
        <dbReference type="ARBA" id="ARBA00023242"/>
    </source>
</evidence>
<comment type="subcellular location">
    <subcellularLocation>
        <location evidence="1">Nucleus</location>
    </subcellularLocation>
</comment>
<keyword evidence="3" id="KW-0479">Metal-binding</keyword>
<feature type="compositionally biased region" description="Basic and acidic residues" evidence="9">
    <location>
        <begin position="423"/>
        <end position="434"/>
    </location>
</feature>
<evidence type="ECO:0000313" key="11">
    <source>
        <dbReference type="EMBL" id="KAJ8959018.1"/>
    </source>
</evidence>
<dbReference type="Pfam" id="PF00012">
    <property type="entry name" value="HSP70"/>
    <property type="match status" value="1"/>
</dbReference>
<feature type="compositionally biased region" description="Basic residues" evidence="9">
    <location>
        <begin position="435"/>
        <end position="446"/>
    </location>
</feature>
<organism evidence="11 12">
    <name type="scientific">Aromia moschata</name>
    <dbReference type="NCBI Taxonomy" id="1265417"/>
    <lineage>
        <taxon>Eukaryota</taxon>
        <taxon>Metazoa</taxon>
        <taxon>Ecdysozoa</taxon>
        <taxon>Arthropoda</taxon>
        <taxon>Hexapoda</taxon>
        <taxon>Insecta</taxon>
        <taxon>Pterygota</taxon>
        <taxon>Neoptera</taxon>
        <taxon>Endopterygota</taxon>
        <taxon>Coleoptera</taxon>
        <taxon>Polyphaga</taxon>
        <taxon>Cucujiformia</taxon>
        <taxon>Chrysomeloidea</taxon>
        <taxon>Cerambycidae</taxon>
        <taxon>Cerambycinae</taxon>
        <taxon>Callichromatini</taxon>
        <taxon>Aromia</taxon>
    </lineage>
</organism>
<evidence type="ECO:0000256" key="2">
    <source>
        <dbReference type="ARBA" id="ARBA00007381"/>
    </source>
</evidence>
<keyword evidence="4" id="KW-0547">Nucleotide-binding</keyword>
<sequence length="603" mass="69282">MSVHYKFKSALEYDTVTFDGLHISVKDLKNSIIQQKRIGKSTDFDLQVTNAQTKEVYEDDSALIPKNTSLLIARIPTMAPKAKQWEGYGGENTPPLKLDEGGPIAKALDLSSLDAPEDDKIKAMMSQSTQDYDPSNYIKIRGANQSTPPQEPESTEKLKLDAEEKTVISEADSTEHAKGPREERSGTPTIDEPTGSSSYNPPNATYNKTATSPRGTGTETMTTTGTTAAGTETAGTGALPATGRGTESARGPGTRDRYYDGYDDRRVPPRPQQWPQQSSIQPRPMQDAYYAPPPDMQSGFQSNRLEEKKREELEEERRLEERRLEALREEKRQEAAKEERRLEAERKKKEEERKKRAHEEEKKKAIEEIHNTPELEEPKPDLYGDMLNEEIDTSVMENYGKLEENDELAEDKSQESGRNYAMGERRVEVDELRGHRDRNRRSRSRRRDNSRDRHRTRTDSRHHTRHDHRRNDRRRETTKKEERNKHDDDKKSKRKRSRSRSESEEKKDKHKKKDKKQKKEKPKKAKDEEEHKEDKEEKEEEQKPQSANIKPVGIDLGTTYSCVGVWQHGKVEIIANDQGNRTTPSYVAFTDTERLLGDAAKNQ</sequence>
<dbReference type="PANTHER" id="PTHR15439:SF0">
    <property type="entry name" value="CELL DIVISION CYCLE AND APOPTOSIS REGULATOR PROTEIN 1-RELATED"/>
    <property type="match status" value="1"/>
</dbReference>
<dbReference type="InterPro" id="IPR013126">
    <property type="entry name" value="Hsp_70_fam"/>
</dbReference>
<feature type="compositionally biased region" description="Polar residues" evidence="9">
    <location>
        <begin position="194"/>
        <end position="214"/>
    </location>
</feature>
<dbReference type="GO" id="GO:0061630">
    <property type="term" value="F:ubiquitin protein ligase activity"/>
    <property type="evidence" value="ECO:0007669"/>
    <property type="project" value="InterPro"/>
</dbReference>
<dbReference type="FunFam" id="3.30.420.40:FF:000028">
    <property type="entry name" value="heat shock 70 kDa protein-like"/>
    <property type="match status" value="1"/>
</dbReference>
<dbReference type="InterPro" id="IPR033489">
    <property type="entry name" value="RBBP6"/>
</dbReference>
<keyword evidence="7" id="KW-0067">ATP-binding</keyword>
<feature type="compositionally biased region" description="Basic and acidic residues" evidence="9">
    <location>
        <begin position="469"/>
        <end position="491"/>
    </location>
</feature>
<dbReference type="GO" id="GO:0006511">
    <property type="term" value="P:ubiquitin-dependent protein catabolic process"/>
    <property type="evidence" value="ECO:0007669"/>
    <property type="project" value="TreeGrafter"/>
</dbReference>
<evidence type="ECO:0000313" key="12">
    <source>
        <dbReference type="Proteomes" id="UP001162162"/>
    </source>
</evidence>
<evidence type="ECO:0000256" key="1">
    <source>
        <dbReference type="ARBA" id="ARBA00004123"/>
    </source>
</evidence>
<feature type="compositionally biased region" description="Basic and acidic residues" evidence="9">
    <location>
        <begin position="525"/>
        <end position="543"/>
    </location>
</feature>
<dbReference type="Gene3D" id="3.10.20.90">
    <property type="entry name" value="Phosphatidylinositol 3-kinase Catalytic Subunit, Chain A, domain 1"/>
    <property type="match status" value="1"/>
</dbReference>
<dbReference type="PROSITE" id="PS51282">
    <property type="entry name" value="DWNN"/>
    <property type="match status" value="1"/>
</dbReference>
<dbReference type="FunFam" id="3.10.20.90:FF:000070">
    <property type="entry name" value="E3 ubiquitin-protein ligase RBBP6 isoform X2"/>
    <property type="match status" value="1"/>
</dbReference>
<dbReference type="GO" id="GO:0005524">
    <property type="term" value="F:ATP binding"/>
    <property type="evidence" value="ECO:0007669"/>
    <property type="project" value="UniProtKB-KW"/>
</dbReference>
<dbReference type="EMBL" id="JAPWTK010000014">
    <property type="protein sequence ID" value="KAJ8959018.1"/>
    <property type="molecule type" value="Genomic_DNA"/>
</dbReference>
<accession>A0AAV8Z6A6</accession>
<dbReference type="InterPro" id="IPR043129">
    <property type="entry name" value="ATPase_NBD"/>
</dbReference>
<gene>
    <name evidence="11" type="ORF">NQ318_022270</name>
</gene>
<dbReference type="Gene3D" id="3.30.420.40">
    <property type="match status" value="1"/>
</dbReference>
<dbReference type="InterPro" id="IPR018181">
    <property type="entry name" value="Heat_shock_70_CS"/>
</dbReference>
<dbReference type="SMART" id="SM01180">
    <property type="entry name" value="DWNN"/>
    <property type="match status" value="1"/>
</dbReference>
<evidence type="ECO:0000259" key="10">
    <source>
        <dbReference type="PROSITE" id="PS51282"/>
    </source>
</evidence>
<feature type="non-terminal residue" evidence="11">
    <location>
        <position position="603"/>
    </location>
</feature>
<evidence type="ECO:0000256" key="5">
    <source>
        <dbReference type="ARBA" id="ARBA00022771"/>
    </source>
</evidence>
<dbReference type="PANTHER" id="PTHR15439">
    <property type="entry name" value="RETINOBLASTOMA-BINDING PROTEIN 6"/>
    <property type="match status" value="1"/>
</dbReference>